<gene>
    <name evidence="2" type="ORF">NCTC11976_00078</name>
</gene>
<keyword evidence="3" id="KW-1185">Reference proteome</keyword>
<name>A0ABY6T1B6_9GAMM</name>
<evidence type="ECO:0000313" key="2">
    <source>
        <dbReference type="EMBL" id="VEB32639.1"/>
    </source>
</evidence>
<dbReference type="Proteomes" id="UP000277577">
    <property type="component" value="Chromosome"/>
</dbReference>
<organism evidence="2 3">
    <name type="scientific">Legionella cherrii</name>
    <dbReference type="NCBI Taxonomy" id="28084"/>
    <lineage>
        <taxon>Bacteria</taxon>
        <taxon>Pseudomonadati</taxon>
        <taxon>Pseudomonadota</taxon>
        <taxon>Gammaproteobacteria</taxon>
        <taxon>Legionellales</taxon>
        <taxon>Legionellaceae</taxon>
        <taxon>Legionella</taxon>
    </lineage>
</organism>
<dbReference type="RefSeq" id="WP_028380884.1">
    <property type="nucleotide sequence ID" value="NZ_CAAAIT010000003.1"/>
</dbReference>
<evidence type="ECO:0000256" key="1">
    <source>
        <dbReference type="SAM" id="MobiDB-lite"/>
    </source>
</evidence>
<evidence type="ECO:0000313" key="3">
    <source>
        <dbReference type="Proteomes" id="UP000277577"/>
    </source>
</evidence>
<feature type="region of interest" description="Disordered" evidence="1">
    <location>
        <begin position="1"/>
        <end position="78"/>
    </location>
</feature>
<reference evidence="2 3" key="1">
    <citation type="submission" date="2018-12" db="EMBL/GenBank/DDBJ databases">
        <authorList>
            <consortium name="Pathogen Informatics"/>
        </authorList>
    </citation>
    <scope>NUCLEOTIDE SEQUENCE [LARGE SCALE GENOMIC DNA]</scope>
    <source>
        <strain evidence="2 3">NCTC11976</strain>
    </source>
</reference>
<proteinExistence type="predicted"/>
<accession>A0ABY6T1B6</accession>
<feature type="compositionally biased region" description="Low complexity" evidence="1">
    <location>
        <begin position="23"/>
        <end position="34"/>
    </location>
</feature>
<dbReference type="EMBL" id="LR134173">
    <property type="protein sequence ID" value="VEB32639.1"/>
    <property type="molecule type" value="Genomic_DNA"/>
</dbReference>
<sequence>MEQKFDQAQSSITALTRKRTYVSSPQQTASAQQATPPPAKKLKSDSSLETSPLAKGKEKEASTPTKAPSKKGKITRKLISPDLNKFIEQQAKGDPQAYQQMQWEMLRKNEEYNRRLSMQHISSIGQRDVLSDEIKGGFPEPLRTKFIYSHHITFPFTVKKSNNSLPRSALYQDETKRRQYVADQIIPNIKINPSLAAQNLIYLFQHHLMYSIYLQRKSGDQLGQILIDHLAKLNFDLSTKEIKKLKSAINVSYDLIKRKKPFKNIVMRAPMAQVETPVEAPQDNMSDENMIPKITLFENLNKKIKMSDVFDEPFSTSLKIVQDTNFYDAKGKLIGIYRIGAIKPDMISDRLRHELASVTSSQLNRMGAVSAEEAKPKNGASRNIRSAPFGILGIKLHRIRPTQFSEKKFAIEEGLAPLIATAETIYADCAPLEYARRCLVMGYASSFTINGSKYLLAAEANYDKQTTAHVDHNKFPLYGLSPLFVIYPSKSQDNTQRTYEGSYTFFPGVCGFSSSDRQSYFEGIYFDLNEGDLLLWDFDKYVHCNTKLVPTNGVTNSSWHRISIVGFSKGEALDKIVEPLVFEDSDDEDSALLSTEGQASSGECLDELALYEVTQSGEHPDSFSSEEFWAEFKQGEQDNLDSNRLYGAENEELPILDKLMSLDSLLSSGKEPDLDKPDNLIVDHPLVSGEAQKAEGSRPAAYVQTNLLNFGFFRAPKRAQQEPAVMKLNNTL</sequence>
<feature type="compositionally biased region" description="Polar residues" evidence="1">
    <location>
        <begin position="1"/>
        <end position="14"/>
    </location>
</feature>
<protein>
    <submittedName>
        <fullName evidence="2">Uncharacterized protein</fullName>
    </submittedName>
</protein>